<dbReference type="AlphaFoldDB" id="A0A2G9CE07"/>
<evidence type="ECO:0000313" key="7">
    <source>
        <dbReference type="Proteomes" id="UP000231501"/>
    </source>
</evidence>
<dbReference type="SUPFAM" id="SSF53850">
    <property type="entry name" value="Periplasmic binding protein-like II"/>
    <property type="match status" value="1"/>
</dbReference>
<name>A0A2G9CE07_9BURK</name>
<dbReference type="InterPro" id="IPR005119">
    <property type="entry name" value="LysR_subst-bd"/>
</dbReference>
<proteinExistence type="inferred from homology"/>
<evidence type="ECO:0000256" key="3">
    <source>
        <dbReference type="ARBA" id="ARBA00023125"/>
    </source>
</evidence>
<dbReference type="GO" id="GO:0003700">
    <property type="term" value="F:DNA-binding transcription factor activity"/>
    <property type="evidence" value="ECO:0007669"/>
    <property type="project" value="InterPro"/>
</dbReference>
<dbReference type="PROSITE" id="PS50931">
    <property type="entry name" value="HTH_LYSR"/>
    <property type="match status" value="1"/>
</dbReference>
<evidence type="ECO:0000256" key="2">
    <source>
        <dbReference type="ARBA" id="ARBA00023015"/>
    </source>
</evidence>
<dbReference type="InterPro" id="IPR037402">
    <property type="entry name" value="YidZ_PBP2"/>
</dbReference>
<evidence type="ECO:0000259" key="5">
    <source>
        <dbReference type="PROSITE" id="PS50931"/>
    </source>
</evidence>
<gene>
    <name evidence="6" type="ORF">CS062_07855</name>
</gene>
<dbReference type="PANTHER" id="PTHR30118">
    <property type="entry name" value="HTH-TYPE TRANSCRIPTIONAL REGULATOR LEUO-RELATED"/>
    <property type="match status" value="1"/>
</dbReference>
<dbReference type="Gene3D" id="1.10.10.10">
    <property type="entry name" value="Winged helix-like DNA-binding domain superfamily/Winged helix DNA-binding domain"/>
    <property type="match status" value="1"/>
</dbReference>
<keyword evidence="4" id="KW-0804">Transcription</keyword>
<keyword evidence="2" id="KW-0805">Transcription regulation</keyword>
<dbReference type="InterPro" id="IPR036390">
    <property type="entry name" value="WH_DNA-bd_sf"/>
</dbReference>
<reference evidence="6 7" key="1">
    <citation type="submission" date="2017-11" db="EMBL/GenBank/DDBJ databases">
        <title>Draft genome sequence of Mitsuaria sp. HWN-4.</title>
        <authorList>
            <person name="Gundlapally S.R."/>
        </authorList>
    </citation>
    <scope>NUCLEOTIDE SEQUENCE [LARGE SCALE GENOMIC DNA]</scope>
    <source>
        <strain evidence="6 7">HWN-4</strain>
    </source>
</reference>
<dbReference type="OrthoDB" id="8583877at2"/>
<evidence type="ECO:0000256" key="1">
    <source>
        <dbReference type="ARBA" id="ARBA00009437"/>
    </source>
</evidence>
<dbReference type="EMBL" id="PEOG01000016">
    <property type="protein sequence ID" value="PIM53864.1"/>
    <property type="molecule type" value="Genomic_DNA"/>
</dbReference>
<protein>
    <submittedName>
        <fullName evidence="6">LysR family transcriptional regulator</fullName>
    </submittedName>
</protein>
<accession>A0A2G9CE07</accession>
<dbReference type="CDD" id="cd08417">
    <property type="entry name" value="PBP2_Nitroaromatics_like"/>
    <property type="match status" value="1"/>
</dbReference>
<dbReference type="InterPro" id="IPR036388">
    <property type="entry name" value="WH-like_DNA-bd_sf"/>
</dbReference>
<keyword evidence="7" id="KW-1185">Reference proteome</keyword>
<sequence length="333" mass="36508">MPRPVNFRTLDLNLLRVFDVVMEERHVTRAAHRLAITQPAVSNALRRLREATHEELFIPSSTGVEPTPHAQALWPVVRRALSSLQQALEPQIFDPRAAGNTVSFTLAMADATAALVVPQLARRFLDEGIHVGLRVVPLTTRDPRELLEQGWADLAIGFFPDLTEQLLVEDDSAAFRREALYASRYVCVMRADHPLAAPGALTLDAYCAAQHLRVSFAGRAHGFVDDALAMIGRKRTVAMTVNSFFTGTMAVQQSDLITVLPDSFVPATGFAGQLACRHLPFALRGIDISQVWHVRAEPDPAQRWLRQVIGEISDVIAAGARALPQTAPPAEPA</sequence>
<feature type="domain" description="HTH lysR-type" evidence="5">
    <location>
        <begin position="10"/>
        <end position="67"/>
    </location>
</feature>
<comment type="caution">
    <text evidence="6">The sequence shown here is derived from an EMBL/GenBank/DDBJ whole genome shotgun (WGS) entry which is preliminary data.</text>
</comment>
<dbReference type="InterPro" id="IPR050389">
    <property type="entry name" value="LysR-type_TF"/>
</dbReference>
<organism evidence="6 7">
    <name type="scientific">Roseateles chitinivorans</name>
    <dbReference type="NCBI Taxonomy" id="2917965"/>
    <lineage>
        <taxon>Bacteria</taxon>
        <taxon>Pseudomonadati</taxon>
        <taxon>Pseudomonadota</taxon>
        <taxon>Betaproteobacteria</taxon>
        <taxon>Burkholderiales</taxon>
        <taxon>Sphaerotilaceae</taxon>
        <taxon>Roseateles</taxon>
    </lineage>
</organism>
<keyword evidence="3" id="KW-0238">DNA-binding</keyword>
<dbReference type="PANTHER" id="PTHR30118:SF15">
    <property type="entry name" value="TRANSCRIPTIONAL REGULATORY PROTEIN"/>
    <property type="match status" value="1"/>
</dbReference>
<dbReference type="SUPFAM" id="SSF46785">
    <property type="entry name" value="Winged helix' DNA-binding domain"/>
    <property type="match status" value="1"/>
</dbReference>
<comment type="similarity">
    <text evidence="1">Belongs to the LysR transcriptional regulatory family.</text>
</comment>
<dbReference type="Proteomes" id="UP000231501">
    <property type="component" value="Unassembled WGS sequence"/>
</dbReference>
<dbReference type="InterPro" id="IPR000847">
    <property type="entry name" value="LysR_HTH_N"/>
</dbReference>
<dbReference type="Gene3D" id="3.40.190.10">
    <property type="entry name" value="Periplasmic binding protein-like II"/>
    <property type="match status" value="2"/>
</dbReference>
<evidence type="ECO:0000313" key="6">
    <source>
        <dbReference type="EMBL" id="PIM53864.1"/>
    </source>
</evidence>
<evidence type="ECO:0000256" key="4">
    <source>
        <dbReference type="ARBA" id="ARBA00023163"/>
    </source>
</evidence>
<dbReference type="Pfam" id="PF03466">
    <property type="entry name" value="LysR_substrate"/>
    <property type="match status" value="1"/>
</dbReference>
<dbReference type="Pfam" id="PF00126">
    <property type="entry name" value="HTH_1"/>
    <property type="match status" value="1"/>
</dbReference>
<dbReference type="GO" id="GO:0003677">
    <property type="term" value="F:DNA binding"/>
    <property type="evidence" value="ECO:0007669"/>
    <property type="project" value="UniProtKB-KW"/>
</dbReference>